<evidence type="ECO:0000256" key="5">
    <source>
        <dbReference type="RuleBase" id="RU000589"/>
    </source>
</evidence>
<dbReference type="Pfam" id="PF01095">
    <property type="entry name" value="Pectinesterase"/>
    <property type="match status" value="1"/>
</dbReference>
<proteinExistence type="inferred from homology"/>
<feature type="chain" id="PRO_5044958925" description="Pectinesterase" evidence="5">
    <location>
        <begin position="34"/>
        <end position="385"/>
    </location>
</feature>
<dbReference type="PROSITE" id="PS00503">
    <property type="entry name" value="PECTINESTERASE_2"/>
    <property type="match status" value="1"/>
</dbReference>
<dbReference type="InterPro" id="IPR000070">
    <property type="entry name" value="Pectinesterase_cat"/>
</dbReference>
<evidence type="ECO:0000259" key="6">
    <source>
        <dbReference type="Pfam" id="PF01095"/>
    </source>
</evidence>
<evidence type="ECO:0000256" key="4">
    <source>
        <dbReference type="PROSITE-ProRule" id="PRU10040"/>
    </source>
</evidence>
<feature type="domain" description="Pectinesterase catalytic" evidence="6">
    <location>
        <begin position="68"/>
        <end position="353"/>
    </location>
</feature>
<dbReference type="RefSeq" id="WP_359206006.1">
    <property type="nucleotide sequence ID" value="NZ_JBEZAM010000010.1"/>
</dbReference>
<dbReference type="PANTHER" id="PTHR31321:SF57">
    <property type="entry name" value="PECTINESTERASE 53-RELATED"/>
    <property type="match status" value="1"/>
</dbReference>
<dbReference type="PANTHER" id="PTHR31321">
    <property type="entry name" value="ACYL-COA THIOESTER HYDROLASE YBHC-RELATED"/>
    <property type="match status" value="1"/>
</dbReference>
<sequence>MPSHDPRAVLGRRALLTAGAGAALALALPAASAAASTSTSASASTPLNSPFGRYGSPAARRDARTLYVHPGGLGDHTTVQAAVTAASGSGRTLVLAAGTYRETVAVSAARTGMTWIGATGDPKDVVVVYDNAAGTPRPEGGTYGTSGSATTTVQADGFTAHGVTFANGFLRTDLPGNPGTQAVAIKVQGDRSAFFHCRFLGHQDTLYADSMSLSAFARQYFSHCYVEGDVDFVFGRATAVFEHCHFRTLLRTDLAGAPFGFVFAPSTAGANPYGFLASHCRVTSEAPDGYYKLARPWVPSSDLTAWPSLVVRDSVLGAGVDAVAPYANMREAHPWQAQRFAEYRNAGRGAEITVPENRPQLGETEAASATRSVYLGGWDPRRPRV</sequence>
<keyword evidence="5" id="KW-0732">Signal</keyword>
<organism evidence="7 8">
    <name type="scientific">Streptomyces exfoliatus</name>
    <name type="common">Streptomyces hydrogenans</name>
    <dbReference type="NCBI Taxonomy" id="1905"/>
    <lineage>
        <taxon>Bacteria</taxon>
        <taxon>Bacillati</taxon>
        <taxon>Actinomycetota</taxon>
        <taxon>Actinomycetes</taxon>
        <taxon>Kitasatosporales</taxon>
        <taxon>Streptomycetaceae</taxon>
        <taxon>Streptomyces</taxon>
    </lineage>
</organism>
<evidence type="ECO:0000256" key="2">
    <source>
        <dbReference type="ARBA" id="ARBA00022801"/>
    </source>
</evidence>
<dbReference type="EMBL" id="JBEZAM010000010">
    <property type="protein sequence ID" value="MEU7293716.1"/>
    <property type="molecule type" value="Genomic_DNA"/>
</dbReference>
<comment type="caution">
    <text evidence="7">The sequence shown here is derived from an EMBL/GenBank/DDBJ whole genome shotgun (WGS) entry which is preliminary data.</text>
</comment>
<keyword evidence="8" id="KW-1185">Reference proteome</keyword>
<accession>A0ABV3CU28</accession>
<evidence type="ECO:0000256" key="3">
    <source>
        <dbReference type="ARBA" id="ARBA00023085"/>
    </source>
</evidence>
<keyword evidence="3 5" id="KW-0063">Aspartyl esterase</keyword>
<dbReference type="PROSITE" id="PS51318">
    <property type="entry name" value="TAT"/>
    <property type="match status" value="1"/>
</dbReference>
<evidence type="ECO:0000313" key="8">
    <source>
        <dbReference type="Proteomes" id="UP001551210"/>
    </source>
</evidence>
<feature type="signal peptide" evidence="5">
    <location>
        <begin position="1"/>
        <end position="33"/>
    </location>
</feature>
<reference evidence="7 8" key="1">
    <citation type="submission" date="2024-06" db="EMBL/GenBank/DDBJ databases">
        <title>The Natural Products Discovery Center: Release of the First 8490 Sequenced Strains for Exploring Actinobacteria Biosynthetic Diversity.</title>
        <authorList>
            <person name="Kalkreuter E."/>
            <person name="Kautsar S.A."/>
            <person name="Yang D."/>
            <person name="Bader C.D."/>
            <person name="Teijaro C.N."/>
            <person name="Fluegel L."/>
            <person name="Davis C.M."/>
            <person name="Simpson J.R."/>
            <person name="Lauterbach L."/>
            <person name="Steele A.D."/>
            <person name="Gui C."/>
            <person name="Meng S."/>
            <person name="Li G."/>
            <person name="Viehrig K."/>
            <person name="Ye F."/>
            <person name="Su P."/>
            <person name="Kiefer A.F."/>
            <person name="Nichols A."/>
            <person name="Cepeda A.J."/>
            <person name="Yan W."/>
            <person name="Fan B."/>
            <person name="Jiang Y."/>
            <person name="Adhikari A."/>
            <person name="Zheng C.-J."/>
            <person name="Schuster L."/>
            <person name="Cowan T.M."/>
            <person name="Smanski M.J."/>
            <person name="Chevrette M.G."/>
            <person name="De Carvalho L.P.S."/>
            <person name="Shen B."/>
        </authorList>
    </citation>
    <scope>NUCLEOTIDE SEQUENCE [LARGE SCALE GENOMIC DNA]</scope>
    <source>
        <strain evidence="7 8">NPDC045705</strain>
    </source>
</reference>
<gene>
    <name evidence="7" type="ORF">AB0A76_10995</name>
</gene>
<comment type="pathway">
    <text evidence="5">Glycan metabolism; pectin degradation; 2-dehydro-3-deoxy-D-gluconate from pectin: step 1/5.</text>
</comment>
<dbReference type="Gene3D" id="2.160.20.10">
    <property type="entry name" value="Single-stranded right-handed beta-helix, Pectin lyase-like"/>
    <property type="match status" value="1"/>
</dbReference>
<dbReference type="InterPro" id="IPR011050">
    <property type="entry name" value="Pectin_lyase_fold/virulence"/>
</dbReference>
<dbReference type="InterPro" id="IPR006311">
    <property type="entry name" value="TAT_signal"/>
</dbReference>
<dbReference type="InterPro" id="IPR033131">
    <property type="entry name" value="Pectinesterase_Asp_AS"/>
</dbReference>
<protein>
    <recommendedName>
        <fullName evidence="5">Pectinesterase</fullName>
        <ecNumber evidence="5">3.1.1.11</ecNumber>
    </recommendedName>
</protein>
<feature type="active site" evidence="4">
    <location>
        <position position="231"/>
    </location>
</feature>
<keyword evidence="2 5" id="KW-0378">Hydrolase</keyword>
<comment type="similarity">
    <text evidence="1">Belongs to the pectinesterase family.</text>
</comment>
<evidence type="ECO:0000256" key="1">
    <source>
        <dbReference type="ARBA" id="ARBA00008891"/>
    </source>
</evidence>
<dbReference type="InterPro" id="IPR012334">
    <property type="entry name" value="Pectin_lyas_fold"/>
</dbReference>
<dbReference type="EC" id="3.1.1.11" evidence="5"/>
<comment type="catalytic activity">
    <reaction evidence="5">
        <text>[(1-&gt;4)-alpha-D-galacturonosyl methyl ester](n) + n H2O = [(1-&gt;4)-alpha-D-galacturonosyl](n) + n methanol + n H(+)</text>
        <dbReference type="Rhea" id="RHEA:22380"/>
        <dbReference type="Rhea" id="RHEA-COMP:14570"/>
        <dbReference type="Rhea" id="RHEA-COMP:14573"/>
        <dbReference type="ChEBI" id="CHEBI:15377"/>
        <dbReference type="ChEBI" id="CHEBI:15378"/>
        <dbReference type="ChEBI" id="CHEBI:17790"/>
        <dbReference type="ChEBI" id="CHEBI:140522"/>
        <dbReference type="ChEBI" id="CHEBI:140523"/>
        <dbReference type="EC" id="3.1.1.11"/>
    </reaction>
</comment>
<dbReference type="Proteomes" id="UP001551210">
    <property type="component" value="Unassembled WGS sequence"/>
</dbReference>
<evidence type="ECO:0000313" key="7">
    <source>
        <dbReference type="EMBL" id="MEU7293716.1"/>
    </source>
</evidence>
<name>A0ABV3CU28_STREX</name>
<dbReference type="SUPFAM" id="SSF51126">
    <property type="entry name" value="Pectin lyase-like"/>
    <property type="match status" value="1"/>
</dbReference>